<sequence>MIQAILIKRAFTTGSYRKANFSHVVIGGVVVGAAVASKLQLVSSNSVALLEQHPMLGMETTSRNSEVIHAGLYYPANSLKARLCVRGKELIYRELDPHIVPHRQCGKWVVAQNEAEGEYLESLRRNALELSVPTTIVSPSKAGNIHPLIRAEYGALDSPTTGIISSHDLTVYFQAQYENAGGLTAINTRVDDIEYREQHKEYLLHCTEMGSDELFTISAENVVNCAGLYAPKIANMILPSSRHFQSIFAKGNYFSYVPETPIATSNISTRLIYPCPQANASGLGTHMTFDLGGQIRFGPDLEWSDESDALSLNYDVAAKNLEAAHKAIASYFPSIKLLEIQPSYSGFRPKLHTQSESAERFSDFYIKEEIGFPGFVNMIGIESPGLTSSFAIAEYVRDIYHS</sequence>
<keyword evidence="3" id="KW-0274">FAD</keyword>
<dbReference type="EC" id="1.1.99.2" evidence="7"/>
<keyword evidence="12" id="KW-1185">Reference proteome</keyword>
<evidence type="ECO:0000256" key="3">
    <source>
        <dbReference type="ARBA" id="ARBA00022827"/>
    </source>
</evidence>
<keyword evidence="4" id="KW-0560">Oxidoreductase</keyword>
<gene>
    <name evidence="11" type="primary">MPUL0A01060</name>
    <name evidence="11" type="ORF">METSCH_A01060</name>
</gene>
<evidence type="ECO:0000256" key="9">
    <source>
        <dbReference type="SAM" id="Phobius"/>
    </source>
</evidence>
<dbReference type="GO" id="GO:0047545">
    <property type="term" value="F:(S)-2-hydroxyglutarate dehydrogenase activity"/>
    <property type="evidence" value="ECO:0007669"/>
    <property type="project" value="UniProtKB-EC"/>
</dbReference>
<dbReference type="Gene3D" id="3.50.50.60">
    <property type="entry name" value="FAD/NAD(P)-binding domain"/>
    <property type="match status" value="1"/>
</dbReference>
<dbReference type="Proteomes" id="UP000292447">
    <property type="component" value="Chromosome I"/>
</dbReference>
<dbReference type="PANTHER" id="PTHR43104">
    <property type="entry name" value="L-2-HYDROXYGLUTARATE DEHYDROGENASE, MITOCHONDRIAL"/>
    <property type="match status" value="1"/>
</dbReference>
<evidence type="ECO:0000256" key="5">
    <source>
        <dbReference type="ARBA" id="ARBA00036066"/>
    </source>
</evidence>
<dbReference type="STRING" id="2163413.A0A4P6XD30"/>
<dbReference type="InterPro" id="IPR006076">
    <property type="entry name" value="FAD-dep_OxRdtase"/>
</dbReference>
<keyword evidence="9" id="KW-0472">Membrane</keyword>
<keyword evidence="9" id="KW-0812">Transmembrane</keyword>
<organism evidence="11 12">
    <name type="scientific">Metschnikowia aff. pulcherrima</name>
    <dbReference type="NCBI Taxonomy" id="2163413"/>
    <lineage>
        <taxon>Eukaryota</taxon>
        <taxon>Fungi</taxon>
        <taxon>Dikarya</taxon>
        <taxon>Ascomycota</taxon>
        <taxon>Saccharomycotina</taxon>
        <taxon>Pichiomycetes</taxon>
        <taxon>Metschnikowiaceae</taxon>
        <taxon>Metschnikowia</taxon>
    </lineage>
</organism>
<dbReference type="Gene3D" id="3.30.9.10">
    <property type="entry name" value="D-Amino Acid Oxidase, subunit A, domain 2"/>
    <property type="match status" value="1"/>
</dbReference>
<protein>
    <recommendedName>
        <fullName evidence="8">L-2-hydroxyglutarate dehydrogenase, mitochondrial</fullName>
        <ecNumber evidence="7">1.1.99.2</ecNumber>
    </recommendedName>
</protein>
<comment type="catalytic activity">
    <reaction evidence="5">
        <text>(S)-2-hydroxyglutarate + A = 2-oxoglutarate + AH2</text>
        <dbReference type="Rhea" id="RHEA:21252"/>
        <dbReference type="ChEBI" id="CHEBI:13193"/>
        <dbReference type="ChEBI" id="CHEBI:16782"/>
        <dbReference type="ChEBI" id="CHEBI:16810"/>
        <dbReference type="ChEBI" id="CHEBI:17499"/>
        <dbReference type="EC" id="1.1.99.2"/>
    </reaction>
</comment>
<feature type="domain" description="FAD dependent oxidoreductase" evidence="10">
    <location>
        <begin position="24"/>
        <end position="398"/>
    </location>
</feature>
<comment type="cofactor">
    <cofactor evidence="1">
        <name>FAD</name>
        <dbReference type="ChEBI" id="CHEBI:57692"/>
    </cofactor>
</comment>
<accession>A0A4P6XD30</accession>
<evidence type="ECO:0000256" key="4">
    <source>
        <dbReference type="ARBA" id="ARBA00023002"/>
    </source>
</evidence>
<dbReference type="Pfam" id="PF01266">
    <property type="entry name" value="DAO"/>
    <property type="match status" value="1"/>
</dbReference>
<evidence type="ECO:0000256" key="7">
    <source>
        <dbReference type="ARBA" id="ARBA00038878"/>
    </source>
</evidence>
<dbReference type="AlphaFoldDB" id="A0A4P6XD30"/>
<evidence type="ECO:0000256" key="8">
    <source>
        <dbReference type="ARBA" id="ARBA00041137"/>
    </source>
</evidence>
<reference evidence="12" key="1">
    <citation type="submission" date="2019-03" db="EMBL/GenBank/DDBJ databases">
        <title>Snf2 controls pulcherriminic acid biosynthesis and connects pigmentation and antifungal activity of the yeast Metschnikowia pulcherrima.</title>
        <authorList>
            <person name="Gore-Lloyd D."/>
            <person name="Sumann I."/>
            <person name="Brachmann A.O."/>
            <person name="Schneeberger K."/>
            <person name="Ortiz-Merino R.A."/>
            <person name="Moreno-Beltran M."/>
            <person name="Schlaefli M."/>
            <person name="Kirner P."/>
            <person name="Santos Kron A."/>
            <person name="Wolfe K.H."/>
            <person name="Piel J."/>
            <person name="Ahrens C.H."/>
            <person name="Henk D."/>
            <person name="Freimoser F.M."/>
        </authorList>
    </citation>
    <scope>NUCLEOTIDE SEQUENCE [LARGE SCALE GENOMIC DNA]</scope>
    <source>
        <strain evidence="12">APC 1.2</strain>
    </source>
</reference>
<dbReference type="EMBL" id="CP034456">
    <property type="protein sequence ID" value="QBM85487.1"/>
    <property type="molecule type" value="Genomic_DNA"/>
</dbReference>
<evidence type="ECO:0000256" key="2">
    <source>
        <dbReference type="ARBA" id="ARBA00022630"/>
    </source>
</evidence>
<feature type="transmembrane region" description="Helical" evidence="9">
    <location>
        <begin position="21"/>
        <end position="41"/>
    </location>
</feature>
<keyword evidence="2" id="KW-0285">Flavoprotein</keyword>
<proteinExistence type="inferred from homology"/>
<keyword evidence="9" id="KW-1133">Transmembrane helix</keyword>
<evidence type="ECO:0000313" key="11">
    <source>
        <dbReference type="EMBL" id="QBM85487.1"/>
    </source>
</evidence>
<name>A0A4P6XD30_9ASCO</name>
<dbReference type="PANTHER" id="PTHR43104:SF4">
    <property type="entry name" value="L-2-HYDROXYGLUTARATE DEHYDROGENASE, MITOCHONDRIAL"/>
    <property type="match status" value="1"/>
</dbReference>
<evidence type="ECO:0000259" key="10">
    <source>
        <dbReference type="Pfam" id="PF01266"/>
    </source>
</evidence>
<evidence type="ECO:0000256" key="1">
    <source>
        <dbReference type="ARBA" id="ARBA00001974"/>
    </source>
</evidence>
<dbReference type="SUPFAM" id="SSF51905">
    <property type="entry name" value="FAD/NAD(P)-binding domain"/>
    <property type="match status" value="1"/>
</dbReference>
<comment type="similarity">
    <text evidence="6">Belongs to the L2HGDH family.</text>
</comment>
<dbReference type="InterPro" id="IPR036188">
    <property type="entry name" value="FAD/NAD-bd_sf"/>
</dbReference>
<evidence type="ECO:0000313" key="12">
    <source>
        <dbReference type="Proteomes" id="UP000292447"/>
    </source>
</evidence>
<evidence type="ECO:0000256" key="6">
    <source>
        <dbReference type="ARBA" id="ARBA00037941"/>
    </source>
</evidence>